<dbReference type="PROSITE" id="PS51257">
    <property type="entry name" value="PROKAR_LIPOPROTEIN"/>
    <property type="match status" value="1"/>
</dbReference>
<feature type="transmembrane region" description="Helical" evidence="1">
    <location>
        <begin position="20"/>
        <end position="41"/>
    </location>
</feature>
<keyword evidence="1" id="KW-1133">Transmembrane helix</keyword>
<gene>
    <name evidence="2" type="ORF">LMG26858_03715</name>
</gene>
<proteinExistence type="predicted"/>
<dbReference type="EMBL" id="CADILG010000029">
    <property type="protein sequence ID" value="CAB3890729.1"/>
    <property type="molecule type" value="Genomic_DNA"/>
</dbReference>
<evidence type="ECO:0000313" key="3">
    <source>
        <dbReference type="Proteomes" id="UP000494117"/>
    </source>
</evidence>
<keyword evidence="1" id="KW-0472">Membrane</keyword>
<evidence type="ECO:0000256" key="1">
    <source>
        <dbReference type="SAM" id="Phobius"/>
    </source>
</evidence>
<name>A0A6S7DME4_9BURK</name>
<accession>A0A6S7DME4</accession>
<organism evidence="2 3">
    <name type="scientific">Achromobacter anxifer</name>
    <dbReference type="NCBI Taxonomy" id="1287737"/>
    <lineage>
        <taxon>Bacteria</taxon>
        <taxon>Pseudomonadati</taxon>
        <taxon>Pseudomonadota</taxon>
        <taxon>Betaproteobacteria</taxon>
        <taxon>Burkholderiales</taxon>
        <taxon>Alcaligenaceae</taxon>
        <taxon>Achromobacter</taxon>
    </lineage>
</organism>
<sequence length="107" mass="11525">MRQAADKQAADRQARRDRLIAGLLWHGTWLACALIAAGMAFDFFAPGNAVLRGLELVKAGVALFILLPVARVALMLAMFLRERDYAYTAISALVLLVIAAGVVSGLR</sequence>
<reference evidence="2 3" key="1">
    <citation type="submission" date="2020-04" db="EMBL/GenBank/DDBJ databases">
        <authorList>
            <person name="De Canck E."/>
        </authorList>
    </citation>
    <scope>NUCLEOTIDE SEQUENCE [LARGE SCALE GENOMIC DNA]</scope>
    <source>
        <strain evidence="2 3">LMG 26858</strain>
    </source>
</reference>
<dbReference type="RefSeq" id="WP_175208507.1">
    <property type="nucleotide sequence ID" value="NZ_CADILG010000029.1"/>
</dbReference>
<dbReference type="Pfam" id="PF07843">
    <property type="entry name" value="DUF1634"/>
    <property type="match status" value="1"/>
</dbReference>
<feature type="transmembrane region" description="Helical" evidence="1">
    <location>
        <begin position="61"/>
        <end position="80"/>
    </location>
</feature>
<protein>
    <recommendedName>
        <fullName evidence="4">DUF1634 domain-containing protein</fullName>
    </recommendedName>
</protein>
<dbReference type="InterPro" id="IPR012861">
    <property type="entry name" value="DUF1634"/>
</dbReference>
<feature type="transmembrane region" description="Helical" evidence="1">
    <location>
        <begin position="87"/>
        <end position="106"/>
    </location>
</feature>
<evidence type="ECO:0008006" key="4">
    <source>
        <dbReference type="Google" id="ProtNLM"/>
    </source>
</evidence>
<dbReference type="Proteomes" id="UP000494117">
    <property type="component" value="Unassembled WGS sequence"/>
</dbReference>
<dbReference type="AlphaFoldDB" id="A0A6S7DME4"/>
<evidence type="ECO:0000313" key="2">
    <source>
        <dbReference type="EMBL" id="CAB3890729.1"/>
    </source>
</evidence>
<keyword evidence="1" id="KW-0812">Transmembrane</keyword>
<keyword evidence="3" id="KW-1185">Reference proteome</keyword>